<protein>
    <submittedName>
        <fullName evidence="1">Uncharacterized protein</fullName>
    </submittedName>
</protein>
<evidence type="ECO:0000313" key="2">
    <source>
        <dbReference type="Proteomes" id="UP000238296"/>
    </source>
</evidence>
<reference evidence="1 2" key="1">
    <citation type="journal article" date="2017" name="Int. J. Syst. Evol. Microbiol.">
        <title>Mycobacterium talmoniae sp. nov., a slowly growing mycobacterium isolated from human respiratory samples.</title>
        <authorList>
            <person name="Davidson R.M."/>
            <person name="DeGroote M.A."/>
            <person name="Marola J.L."/>
            <person name="Buss S."/>
            <person name="Jones V."/>
            <person name="McNeil M.R."/>
            <person name="Freifeld A.G."/>
            <person name="Elaine Epperson L."/>
            <person name="Hasan N.A."/>
            <person name="Jackson M."/>
            <person name="Iwen P.C."/>
            <person name="Salfinger M."/>
            <person name="Strong M."/>
        </authorList>
    </citation>
    <scope>NUCLEOTIDE SEQUENCE [LARGE SCALE GENOMIC DNA]</scope>
    <source>
        <strain evidence="1 2">ATCC BAA-2683</strain>
    </source>
</reference>
<dbReference type="Proteomes" id="UP000238296">
    <property type="component" value="Unassembled WGS sequence"/>
</dbReference>
<accession>A0A2S8BG13</accession>
<dbReference type="AlphaFoldDB" id="A0A2S8BG13"/>
<sequence>MSGRLKITPENVRAGADRISAENTTVTGVDVPDATAAMAGLTGFKTAATLADAHDATKSSFKVVGGRYERMAQLCRDTANTFELADLIAPGLVSASPWMSKKIGDGLTAMGDLNRTTPGP</sequence>
<evidence type="ECO:0000313" key="1">
    <source>
        <dbReference type="EMBL" id="PQM45617.1"/>
    </source>
</evidence>
<dbReference type="EMBL" id="PPEA01000611">
    <property type="protein sequence ID" value="PQM45617.1"/>
    <property type="molecule type" value="Genomic_DNA"/>
</dbReference>
<proteinExistence type="predicted"/>
<gene>
    <name evidence="1" type="ORF">C1Y40_04208</name>
</gene>
<comment type="caution">
    <text evidence="1">The sequence shown here is derived from an EMBL/GenBank/DDBJ whole genome shotgun (WGS) entry which is preliminary data.</text>
</comment>
<name>A0A2S8BG13_9MYCO</name>
<organism evidence="1 2">
    <name type="scientific">Mycobacterium talmoniae</name>
    <dbReference type="NCBI Taxonomy" id="1858794"/>
    <lineage>
        <taxon>Bacteria</taxon>
        <taxon>Bacillati</taxon>
        <taxon>Actinomycetota</taxon>
        <taxon>Actinomycetes</taxon>
        <taxon>Mycobacteriales</taxon>
        <taxon>Mycobacteriaceae</taxon>
        <taxon>Mycobacterium</taxon>
    </lineage>
</organism>